<dbReference type="EMBL" id="RBPQ01000136">
    <property type="protein sequence ID" value="RMO27632.1"/>
    <property type="molecule type" value="Genomic_DNA"/>
</dbReference>
<dbReference type="AlphaFoldDB" id="A0A3M3U3B3"/>
<dbReference type="Proteomes" id="UP000276886">
    <property type="component" value="Unassembled WGS sequence"/>
</dbReference>
<evidence type="ECO:0000313" key="2">
    <source>
        <dbReference type="Proteomes" id="UP000276886"/>
    </source>
</evidence>
<dbReference type="RefSeq" id="WP_110818093.1">
    <property type="nucleotide sequence ID" value="NZ_QJTX01000011.1"/>
</dbReference>
<organism evidence="1 2">
    <name type="scientific">Pseudomonas syringae pv. pisi</name>
    <dbReference type="NCBI Taxonomy" id="59510"/>
    <lineage>
        <taxon>Bacteria</taxon>
        <taxon>Pseudomonadati</taxon>
        <taxon>Pseudomonadota</taxon>
        <taxon>Gammaproteobacteria</taxon>
        <taxon>Pseudomonadales</taxon>
        <taxon>Pseudomonadaceae</taxon>
        <taxon>Pseudomonas</taxon>
        <taxon>Pseudomonas syringae</taxon>
    </lineage>
</organism>
<reference evidence="1 2" key="1">
    <citation type="submission" date="2018-08" db="EMBL/GenBank/DDBJ databases">
        <title>Recombination of ecologically and evolutionarily significant loci maintains genetic cohesion in the Pseudomonas syringae species complex.</title>
        <authorList>
            <person name="Dillon M."/>
            <person name="Thakur S."/>
            <person name="Almeida R.N.D."/>
            <person name="Weir B.S."/>
            <person name="Guttman D.S."/>
        </authorList>
    </citation>
    <scope>NUCLEOTIDE SEQUENCE [LARGE SCALE GENOMIC DNA]</scope>
    <source>
        <strain evidence="1 2">ICMP 2788</strain>
    </source>
</reference>
<name>A0A3M3U3B3_PSESJ</name>
<evidence type="ECO:0000313" key="1">
    <source>
        <dbReference type="EMBL" id="RMO27632.1"/>
    </source>
</evidence>
<gene>
    <name evidence="1" type="ORF">ALQ44_02882</name>
</gene>
<protein>
    <submittedName>
        <fullName evidence="1">Uncharacterized protein</fullName>
    </submittedName>
</protein>
<sequence>MPITAFSSSRGMELDVDQLLSRLSEETAQSELGKSQAIPEAWKTHIASDLECPSCFQYGAEVVRAGRSKTDGQVVRQAYFRFAKSGAGTGHHPFCDFAGNVPAGHIPENLVMFSTAKDGVSRAVRELVCKGIALQVFEQRDIRAMREWFFQQKLESQFVVTLDPQLPGWLDSLRHQGYWYSRRPLQGFALSNAVLRMPNFDFKAAARSELSLRYQPILKQLFEKKIFLHGVASRIEKMASDYQGKSVFDPTTLSEHYDLTQTFAEFICINHAPLARLGKTYSPLAGLKNTKYLLAFAALLLFVSDWQPTAAADKFAKIVSNNMPVDQTLGNVMGLNPFHDFESWETLKLLQGLTDIEVPAVTVKQEQEAWIEDARRRAGLQSIL</sequence>
<comment type="caution">
    <text evidence="1">The sequence shown here is derived from an EMBL/GenBank/DDBJ whole genome shotgun (WGS) entry which is preliminary data.</text>
</comment>
<accession>A0A3M3U3B3</accession>
<proteinExistence type="predicted"/>